<dbReference type="EMBL" id="KM035420">
    <property type="protein sequence ID" value="AIS38313.1"/>
    <property type="molecule type" value="Genomic_DNA"/>
</dbReference>
<organism evidence="2">
    <name type="scientific">Hemiodoecus leai</name>
    <dbReference type="NCBI Taxonomy" id="1254501"/>
    <lineage>
        <taxon>Eukaryota</taxon>
        <taxon>Metazoa</taxon>
        <taxon>Ecdysozoa</taxon>
        <taxon>Arthropoda</taxon>
        <taxon>Hexapoda</taxon>
        <taxon>Insecta</taxon>
        <taxon>Pterygota</taxon>
        <taxon>Neoptera</taxon>
        <taxon>Paraneoptera</taxon>
        <taxon>Hemiptera</taxon>
        <taxon>Coleorrhyncha</taxon>
        <taxon>Peloridiidae</taxon>
        <taxon>Hemiodoecus</taxon>
    </lineage>
</organism>
<feature type="transmembrane region" description="Helical" evidence="1">
    <location>
        <begin position="85"/>
        <end position="104"/>
    </location>
</feature>
<dbReference type="RefSeq" id="YP_009093740.1">
    <property type="nucleotide sequence ID" value="NC_025329.1"/>
</dbReference>
<accession>A0A0U1XEH7</accession>
<evidence type="ECO:0000313" key="2">
    <source>
        <dbReference type="EMBL" id="AIS38313.1"/>
    </source>
</evidence>
<keyword evidence="1" id="KW-0472">Membrane</keyword>
<feature type="transmembrane region" description="Helical" evidence="1">
    <location>
        <begin position="51"/>
        <end position="73"/>
    </location>
</feature>
<name>A0A0U1XEH7_9HEMI</name>
<dbReference type="GeneID" id="20834625"/>
<keyword evidence="1" id="KW-1133">Transmembrane helix</keyword>
<dbReference type="PROSITE" id="PS51257">
    <property type="entry name" value="PROKAR_LIPOPROTEIN"/>
    <property type="match status" value="1"/>
</dbReference>
<proteinExistence type="predicted"/>
<evidence type="ECO:0000256" key="1">
    <source>
        <dbReference type="SAM" id="Phobius"/>
    </source>
</evidence>
<geneLocation type="mitochondrion" evidence="2"/>
<sequence>MLKSLLLITSMTLSTSFIFTTHPLIMGCMLMLQTLIACLMINFIQKSNWIAFIVFLLIMGNMLILFLYVVSLAANEIMKPNYPPMMKLMIMTGTAAMLISNSWIMKIPNENFHNSSNTQLSVEESILLAKLFHQSMMTIIMILMLLLFFNLCSTISIITLHEGPMRTMN</sequence>
<keyword evidence="2" id="KW-0496">Mitochondrion</keyword>
<dbReference type="AlphaFoldDB" id="A0A0U1XEH7"/>
<gene>
    <name evidence="2" type="primary">ND6</name>
</gene>
<dbReference type="CTD" id="4541"/>
<feature type="transmembrane region" description="Helical" evidence="1">
    <location>
        <begin position="24"/>
        <end position="44"/>
    </location>
</feature>
<keyword evidence="1" id="KW-0812">Transmembrane</keyword>
<protein>
    <submittedName>
        <fullName evidence="2">NADH dehydrogenase subunit 6</fullName>
    </submittedName>
</protein>
<feature type="transmembrane region" description="Helical" evidence="1">
    <location>
        <begin position="139"/>
        <end position="160"/>
    </location>
</feature>
<reference evidence="2" key="1">
    <citation type="journal article" date="2014" name="Mitochondrial DNA">
        <title>The complete mitochondrial genome of Hemiodoecus leai (Hemiptera: Coleorrhyncha: Peloridiidae).</title>
        <authorList>
            <person name="Gao J."/>
            <person name="Liang A."/>
        </authorList>
    </citation>
    <scope>NUCLEOTIDE SEQUENCE</scope>
</reference>